<protein>
    <recommendedName>
        <fullName evidence="2">Transcobalamin-like C-terminal domain-containing protein</fullName>
    </recommendedName>
</protein>
<sequence>MQTQLKKILPLLIVLTGLTLTGAFTYGLSLVLPPLESNPVKSISLTETDPTPTPAPQDSKLDPDSITITPTPTPTTLSANDTKPTSQITPASTPIPTNPPTPTPTTPPTTTPAPTPRLKLTLQIDNDPPFNLELDSPKNHCQVLEAALAQGKLSSLNLKFFPSLSSYAVYQINGLGDTNQVWWTYSVNGQQPPYGCSQVMVNQGDVIHWTYAGPR</sequence>
<dbReference type="RefSeq" id="WP_161931948.1">
    <property type="nucleotide sequence ID" value="NZ_CP047901.1"/>
</dbReference>
<gene>
    <name evidence="3" type="ORF">MICH65_0591</name>
</gene>
<reference evidence="4" key="1">
    <citation type="journal article" date="2020" name="Microorganisms">
        <title>Complete Genome of a Member of a New Bacterial Lineage in the Microgenomates Group Reveals an Unusual Nucleotide Composition Disparity Between Two Strands of DNA and Limited Metabolic Potential.</title>
        <authorList>
            <person name="Kadnikov V.V."/>
            <person name="Mardanov A.V."/>
            <person name="Beletsky A.V."/>
            <person name="Karnachuk O.V."/>
            <person name="Ravin N.V."/>
        </authorList>
    </citation>
    <scope>NUCLEOTIDE SEQUENCE [LARGE SCALE GENOMIC DNA]</scope>
</reference>
<dbReference type="InterPro" id="IPR027954">
    <property type="entry name" value="Transcobalamin-like_C"/>
</dbReference>
<dbReference type="AlphaFoldDB" id="A0A857NCI0"/>
<feature type="compositionally biased region" description="Pro residues" evidence="1">
    <location>
        <begin position="96"/>
        <end position="114"/>
    </location>
</feature>
<dbReference type="Pfam" id="PF14478">
    <property type="entry name" value="DUF4430"/>
    <property type="match status" value="1"/>
</dbReference>
<dbReference type="KEGG" id="caqa:MICH65_0591"/>
<feature type="compositionally biased region" description="Low complexity" evidence="1">
    <location>
        <begin position="64"/>
        <end position="78"/>
    </location>
</feature>
<keyword evidence="4" id="KW-1185">Reference proteome</keyword>
<feature type="region of interest" description="Disordered" evidence="1">
    <location>
        <begin position="42"/>
        <end position="114"/>
    </location>
</feature>
<name>A0A857NCI0_9BACT</name>
<evidence type="ECO:0000313" key="3">
    <source>
        <dbReference type="EMBL" id="QHO63572.1"/>
    </source>
</evidence>
<proteinExistence type="predicted"/>
<accession>A0A857NCI0</accession>
<evidence type="ECO:0000313" key="4">
    <source>
        <dbReference type="Proteomes" id="UP000463983"/>
    </source>
</evidence>
<dbReference type="Proteomes" id="UP000463983">
    <property type="component" value="Chromosome"/>
</dbReference>
<evidence type="ECO:0000259" key="2">
    <source>
        <dbReference type="Pfam" id="PF14478"/>
    </source>
</evidence>
<dbReference type="EMBL" id="CP047901">
    <property type="protein sequence ID" value="QHO63572.1"/>
    <property type="molecule type" value="Genomic_DNA"/>
</dbReference>
<dbReference type="PRINTS" id="PR01217">
    <property type="entry name" value="PRICHEXTENSN"/>
</dbReference>
<feature type="compositionally biased region" description="Polar residues" evidence="1">
    <location>
        <begin position="79"/>
        <end position="88"/>
    </location>
</feature>
<organism evidence="3 4">
    <name type="scientific">Candidatus Chazhemtobacterium aquaticus</name>
    <dbReference type="NCBI Taxonomy" id="2715735"/>
    <lineage>
        <taxon>Bacteria</taxon>
        <taxon>Candidatus Chazhemtobacteraceae</taxon>
        <taxon>Candidatus Chazhemtobacterium</taxon>
    </lineage>
</organism>
<evidence type="ECO:0000256" key="1">
    <source>
        <dbReference type="SAM" id="MobiDB-lite"/>
    </source>
</evidence>
<dbReference type="Gene3D" id="2.170.130.30">
    <property type="match status" value="1"/>
</dbReference>
<feature type="domain" description="Transcobalamin-like C-terminal" evidence="2">
    <location>
        <begin position="169"/>
        <end position="211"/>
    </location>
</feature>